<proteinExistence type="predicted"/>
<dbReference type="RefSeq" id="WP_179577404.1">
    <property type="nucleotide sequence ID" value="NZ_JACCFM010000001.1"/>
</dbReference>
<protein>
    <submittedName>
        <fullName evidence="2">Uncharacterized protein</fullName>
    </submittedName>
</protein>
<name>A0A7Z0J4M6_9MICO</name>
<accession>A0A7Z0J4M6</accession>
<sequence>MNDTVHLLTELLAVAGDGVEGAPRTVLREFVAVQQHAEFLGAVVMQSKIDMERSIRAVADLVNGIITLFECGGSSVVSAMVLVRSAGESIMRFCHIHDPNVPPAQTLLRMAAYQIESVEDGLRTAEAFGTHGEEDARDAREKITIMHENFTSNGIELLASQRRPEFTVNLSLDGVTENVNVNLTDAYRRYLQVGSWDWALGSGATHGRGWFLPNIVGTFDEAPLMNRKEVAITVMLQILEVATALAVAAGGHTGTDTNEYQRKVHQRRIGATAVDREQPGHAVGHREYGRRQVAPSFPLGTNGESFAVRP</sequence>
<comment type="caution">
    <text evidence="2">The sequence shown here is derived from an EMBL/GenBank/DDBJ whole genome shotgun (WGS) entry which is preliminary data.</text>
</comment>
<dbReference type="AlphaFoldDB" id="A0A7Z0J4M6"/>
<keyword evidence="3" id="KW-1185">Reference proteome</keyword>
<reference evidence="2 3" key="1">
    <citation type="submission" date="2020-07" db="EMBL/GenBank/DDBJ databases">
        <title>Sequencing the genomes of 1000 actinobacteria strains.</title>
        <authorList>
            <person name="Klenk H.-P."/>
        </authorList>
    </citation>
    <scope>NUCLEOTIDE SEQUENCE [LARGE SCALE GENOMIC DNA]</scope>
    <source>
        <strain evidence="2 3">LI1</strain>
    </source>
</reference>
<dbReference type="Proteomes" id="UP000537260">
    <property type="component" value="Unassembled WGS sequence"/>
</dbReference>
<feature type="region of interest" description="Disordered" evidence="1">
    <location>
        <begin position="252"/>
        <end position="271"/>
    </location>
</feature>
<evidence type="ECO:0000256" key="1">
    <source>
        <dbReference type="SAM" id="MobiDB-lite"/>
    </source>
</evidence>
<gene>
    <name evidence="2" type="ORF">HNR05_000291</name>
</gene>
<evidence type="ECO:0000313" key="3">
    <source>
        <dbReference type="Proteomes" id="UP000537260"/>
    </source>
</evidence>
<evidence type="ECO:0000313" key="2">
    <source>
        <dbReference type="EMBL" id="NYJ18500.1"/>
    </source>
</evidence>
<dbReference type="EMBL" id="JACCFM010000001">
    <property type="protein sequence ID" value="NYJ18500.1"/>
    <property type="molecule type" value="Genomic_DNA"/>
</dbReference>
<organism evidence="2 3">
    <name type="scientific">Glaciibacter psychrotolerans</name>
    <dbReference type="NCBI Taxonomy" id="670054"/>
    <lineage>
        <taxon>Bacteria</taxon>
        <taxon>Bacillati</taxon>
        <taxon>Actinomycetota</taxon>
        <taxon>Actinomycetes</taxon>
        <taxon>Micrococcales</taxon>
        <taxon>Microbacteriaceae</taxon>
        <taxon>Glaciibacter</taxon>
    </lineage>
</organism>